<evidence type="ECO:0000313" key="1">
    <source>
        <dbReference type="Proteomes" id="UP000515125"/>
    </source>
</evidence>
<name>A0A6P6RXR6_9EIME</name>
<dbReference type="RefSeq" id="XP_026192329.1">
    <property type="nucleotide sequence ID" value="XM_026336544.1"/>
</dbReference>
<keyword evidence="1" id="KW-1185">Reference proteome</keyword>
<sequence>MVVLMTRLHLQDLLLQRFGRLRTAECELLRKVTGTPRLLLLWAELLVQENPANPPANAYFVPPQLYALPEVKALLRKDKALRWLMQRIDPKGRGGPCDATKDCVPSPHFPSVLLQQVPQFPYEPQQLEMMRDSYGLLKWPFKPVKGAAEAAAAAAASTAAPPPISEAEPTPEGVAAAVAAVAAAVDRGDVQRAKSKVLTHCSSDVLYAPDETETGAYVWH</sequence>
<proteinExistence type="predicted"/>
<dbReference type="OrthoDB" id="360649at2759"/>
<dbReference type="GeneID" id="34617921"/>
<protein>
    <submittedName>
        <fullName evidence="2">Uncharacterized protein LOC34617921</fullName>
    </submittedName>
</protein>
<evidence type="ECO:0000313" key="2">
    <source>
        <dbReference type="RefSeq" id="XP_026192329.1"/>
    </source>
</evidence>
<dbReference type="AlphaFoldDB" id="A0A6P6RXR6"/>
<accession>A0A6P6RXR6</accession>
<dbReference type="Proteomes" id="UP000515125">
    <property type="component" value="Unplaced"/>
</dbReference>
<gene>
    <name evidence="2" type="primary">LOC34617921</name>
</gene>
<organism evidence="1 2">
    <name type="scientific">Cyclospora cayetanensis</name>
    <dbReference type="NCBI Taxonomy" id="88456"/>
    <lineage>
        <taxon>Eukaryota</taxon>
        <taxon>Sar</taxon>
        <taxon>Alveolata</taxon>
        <taxon>Apicomplexa</taxon>
        <taxon>Conoidasida</taxon>
        <taxon>Coccidia</taxon>
        <taxon>Eucoccidiorida</taxon>
        <taxon>Eimeriorina</taxon>
        <taxon>Eimeriidae</taxon>
        <taxon>Cyclospora</taxon>
    </lineage>
</organism>
<reference evidence="2" key="1">
    <citation type="submission" date="2025-08" db="UniProtKB">
        <authorList>
            <consortium name="RefSeq"/>
        </authorList>
    </citation>
    <scope>IDENTIFICATION</scope>
</reference>